<dbReference type="Pfam" id="PF00205">
    <property type="entry name" value="TPP_enzyme_M"/>
    <property type="match status" value="1"/>
</dbReference>
<evidence type="ECO:0000259" key="14">
    <source>
        <dbReference type="Pfam" id="PF02775"/>
    </source>
</evidence>
<feature type="region of interest" description="Disordered" evidence="12">
    <location>
        <begin position="1"/>
        <end position="22"/>
    </location>
</feature>
<gene>
    <name evidence="16" type="primary">ilvB</name>
    <name evidence="16" type="ORF">ACFFK8_05545</name>
</gene>
<feature type="domain" description="Thiamine pyrophosphate enzyme central" evidence="13">
    <location>
        <begin position="229"/>
        <end position="364"/>
    </location>
</feature>
<dbReference type="Gene3D" id="3.40.50.1220">
    <property type="entry name" value="TPP-binding domain"/>
    <property type="match status" value="1"/>
</dbReference>
<dbReference type="SUPFAM" id="SSF52518">
    <property type="entry name" value="Thiamin diphosphate-binding fold (THDP-binding)"/>
    <property type="match status" value="2"/>
</dbReference>
<dbReference type="PANTHER" id="PTHR18968:SF13">
    <property type="entry name" value="ACETOLACTATE SYNTHASE CATALYTIC SUBUNIT, MITOCHONDRIAL"/>
    <property type="match status" value="1"/>
</dbReference>
<feature type="compositionally biased region" description="Polar residues" evidence="12">
    <location>
        <begin position="1"/>
        <end position="13"/>
    </location>
</feature>
<dbReference type="InterPro" id="IPR012846">
    <property type="entry name" value="Acetolactate_synth_lsu"/>
</dbReference>
<evidence type="ECO:0000256" key="5">
    <source>
        <dbReference type="ARBA" id="ARBA00022605"/>
    </source>
</evidence>
<keyword evidence="8 11" id="KW-0460">Magnesium</keyword>
<dbReference type="CDD" id="cd02015">
    <property type="entry name" value="TPP_AHAS"/>
    <property type="match status" value="1"/>
</dbReference>
<evidence type="ECO:0000256" key="10">
    <source>
        <dbReference type="ARBA" id="ARBA00023304"/>
    </source>
</evidence>
<dbReference type="InterPro" id="IPR045229">
    <property type="entry name" value="TPP_enz"/>
</dbReference>
<keyword evidence="6 11" id="KW-0808">Transferase</keyword>
<dbReference type="Proteomes" id="UP001589688">
    <property type="component" value="Unassembled WGS sequence"/>
</dbReference>
<comment type="cofactor">
    <cofactor evidence="11">
        <name>thiamine diphosphate</name>
        <dbReference type="ChEBI" id="CHEBI:58937"/>
    </cofactor>
    <text evidence="11">Binds 1 thiamine pyrophosphate per subunit.</text>
</comment>
<comment type="catalytic activity">
    <reaction evidence="11">
        <text>2 pyruvate + H(+) = (2S)-2-acetolactate + CO2</text>
        <dbReference type="Rhea" id="RHEA:25249"/>
        <dbReference type="ChEBI" id="CHEBI:15361"/>
        <dbReference type="ChEBI" id="CHEBI:15378"/>
        <dbReference type="ChEBI" id="CHEBI:16526"/>
        <dbReference type="ChEBI" id="CHEBI:58476"/>
        <dbReference type="EC" id="2.2.1.6"/>
    </reaction>
</comment>
<comment type="cofactor">
    <cofactor evidence="11">
        <name>Mg(2+)</name>
        <dbReference type="ChEBI" id="CHEBI:18420"/>
    </cofactor>
    <text evidence="11">Binds 1 Mg(2+) ion per subunit.</text>
</comment>
<evidence type="ECO:0000256" key="8">
    <source>
        <dbReference type="ARBA" id="ARBA00022842"/>
    </source>
</evidence>
<evidence type="ECO:0000259" key="15">
    <source>
        <dbReference type="Pfam" id="PF02776"/>
    </source>
</evidence>
<dbReference type="InterPro" id="IPR029061">
    <property type="entry name" value="THDP-binding"/>
</dbReference>
<dbReference type="EC" id="2.2.1.6" evidence="4 11"/>
<keyword evidence="17" id="KW-1185">Reference proteome</keyword>
<dbReference type="Pfam" id="PF02775">
    <property type="entry name" value="TPP_enzyme_C"/>
    <property type="match status" value="1"/>
</dbReference>
<protein>
    <recommendedName>
        <fullName evidence="4 11">Acetolactate synthase</fullName>
        <ecNumber evidence="4 11">2.2.1.6</ecNumber>
    </recommendedName>
</protein>
<evidence type="ECO:0000256" key="11">
    <source>
        <dbReference type="RuleBase" id="RU003591"/>
    </source>
</evidence>
<evidence type="ECO:0000256" key="6">
    <source>
        <dbReference type="ARBA" id="ARBA00022679"/>
    </source>
</evidence>
<comment type="pathway">
    <text evidence="1 11">Amino-acid biosynthesis; L-isoleucine biosynthesis; L-isoleucine from 2-oxobutanoate: step 1/4.</text>
</comment>
<keyword evidence="5 11" id="KW-0028">Amino-acid biosynthesis</keyword>
<evidence type="ECO:0000256" key="2">
    <source>
        <dbReference type="ARBA" id="ARBA00005025"/>
    </source>
</evidence>
<dbReference type="InterPro" id="IPR039368">
    <property type="entry name" value="AHAS_TPP"/>
</dbReference>
<name>A0ABV5ZK05_9BACT</name>
<evidence type="ECO:0000313" key="17">
    <source>
        <dbReference type="Proteomes" id="UP001589688"/>
    </source>
</evidence>
<organism evidence="16 17">
    <name type="scientific">Hallella seregens ATCC 51272</name>
    <dbReference type="NCBI Taxonomy" id="1336250"/>
    <lineage>
        <taxon>Bacteria</taxon>
        <taxon>Pseudomonadati</taxon>
        <taxon>Bacteroidota</taxon>
        <taxon>Bacteroidia</taxon>
        <taxon>Bacteroidales</taxon>
        <taxon>Prevotellaceae</taxon>
        <taxon>Hallella</taxon>
    </lineage>
</organism>
<dbReference type="InterPro" id="IPR012000">
    <property type="entry name" value="Thiamin_PyroP_enz_cen_dom"/>
</dbReference>
<dbReference type="NCBIfam" id="TIGR00118">
    <property type="entry name" value="acolac_lg"/>
    <property type="match status" value="1"/>
</dbReference>
<dbReference type="InterPro" id="IPR011766">
    <property type="entry name" value="TPP_enzyme_TPP-bd"/>
</dbReference>
<reference evidence="16 17" key="1">
    <citation type="submission" date="2024-09" db="EMBL/GenBank/DDBJ databases">
        <authorList>
            <person name="Sun Q."/>
            <person name="Mori K."/>
        </authorList>
    </citation>
    <scope>NUCLEOTIDE SEQUENCE [LARGE SCALE GENOMIC DNA]</scope>
    <source>
        <strain evidence="16 17">ATCC 51272</strain>
    </source>
</reference>
<keyword evidence="7 11" id="KW-0479">Metal-binding</keyword>
<evidence type="ECO:0000256" key="12">
    <source>
        <dbReference type="SAM" id="MobiDB-lite"/>
    </source>
</evidence>
<evidence type="ECO:0000256" key="9">
    <source>
        <dbReference type="ARBA" id="ARBA00023052"/>
    </source>
</evidence>
<dbReference type="InterPro" id="IPR012001">
    <property type="entry name" value="Thiamin_PyroP_enz_TPP-bd_dom"/>
</dbReference>
<evidence type="ECO:0000256" key="3">
    <source>
        <dbReference type="ARBA" id="ARBA00007812"/>
    </source>
</evidence>
<evidence type="ECO:0000256" key="7">
    <source>
        <dbReference type="ARBA" id="ARBA00022723"/>
    </source>
</evidence>
<comment type="caution">
    <text evidence="16">The sequence shown here is derived from an EMBL/GenBank/DDBJ whole genome shotgun (WGS) entry which is preliminary data.</text>
</comment>
<dbReference type="PANTHER" id="PTHR18968">
    <property type="entry name" value="THIAMINE PYROPHOSPHATE ENZYMES"/>
    <property type="match status" value="1"/>
</dbReference>
<dbReference type="SUPFAM" id="SSF52467">
    <property type="entry name" value="DHS-like NAD/FAD-binding domain"/>
    <property type="match status" value="1"/>
</dbReference>
<dbReference type="CDD" id="cd07035">
    <property type="entry name" value="TPP_PYR_POX_like"/>
    <property type="match status" value="1"/>
</dbReference>
<comment type="similarity">
    <text evidence="3 11">Belongs to the TPP enzyme family.</text>
</comment>
<evidence type="ECO:0000313" key="16">
    <source>
        <dbReference type="EMBL" id="MFB9897275.1"/>
    </source>
</evidence>
<dbReference type="InterPro" id="IPR029035">
    <property type="entry name" value="DHS-like_NAD/FAD-binding_dom"/>
</dbReference>
<dbReference type="EMBL" id="JBHLZF010000002">
    <property type="protein sequence ID" value="MFB9897275.1"/>
    <property type="molecule type" value="Genomic_DNA"/>
</dbReference>
<keyword evidence="9 11" id="KW-0786">Thiamine pyrophosphate</keyword>
<keyword evidence="10 11" id="KW-0100">Branched-chain amino acid biosynthesis</keyword>
<dbReference type="Pfam" id="PF02776">
    <property type="entry name" value="TPP_enzyme_N"/>
    <property type="match status" value="1"/>
</dbReference>
<accession>A0ABV5ZK05</accession>
<evidence type="ECO:0000256" key="4">
    <source>
        <dbReference type="ARBA" id="ARBA00013145"/>
    </source>
</evidence>
<evidence type="ECO:0000259" key="13">
    <source>
        <dbReference type="Pfam" id="PF00205"/>
    </source>
</evidence>
<dbReference type="GO" id="GO:0003984">
    <property type="term" value="F:acetolactate synthase activity"/>
    <property type="evidence" value="ECO:0007669"/>
    <property type="project" value="UniProtKB-EC"/>
</dbReference>
<dbReference type="Gene3D" id="3.40.50.970">
    <property type="match status" value="2"/>
</dbReference>
<dbReference type="RefSeq" id="WP_075261858.1">
    <property type="nucleotide sequence ID" value="NZ_JADU01000029.1"/>
</dbReference>
<feature type="domain" description="Thiamine pyrophosphate enzyme N-terminal TPP-binding" evidence="15">
    <location>
        <begin position="35"/>
        <end position="155"/>
    </location>
</feature>
<proteinExistence type="inferred from homology"/>
<sequence>MNPTNKQHNTTPFTPVRQRGPEAPWAGIRIGEECTGAEILMRALYQESVRTIFGYPGGAIIPVFDALYTYTHKQDPWFHHVLVRHEQAAAHAAEGYARVSGEVGVALVTSGPGATNTITGVADAMMDSIPIVVIAGQVGISSLGTDAFQEVDLVGMAQPITKWSYQIRRPEDVAWAVNRAFYIARSGRPGPVVLDFPRNAQTGKAKWMPGKADAVRSYCPCPKIDAGAVEAAAALINQAKKPMALVGHGVEIADAQQELTALLEKADIPAGCTLLGLSVLPSGHPLNVGMLGMHGNYAPNVKQQEADVIIAVGMRFSDRVIGRLDRYAKQAKIIHLDVDAAEIDKNVKTDVAVVGDCKESLAAISALVDKADHSAWRASFGPLYEKEKREVIDPSIHPSEGPLLMGEVVNAVAEATHGQAILANDVGLNQMFSSRYFKFGVKRSIVTSGGLGTMGFGLPAAVGAVFGAPDRTVCLFTGDGGFQMSIQELGTIMEEQVPVKMIVLNNNYLGNVRQWQDLMYDKRRSFTHMLNPCYEDIARGYGIAYDLVTDRKDLEAKVARMLATDGPYLLECAVKEEENVTPMVTPGSAVDEMMLHLDI</sequence>
<evidence type="ECO:0000256" key="1">
    <source>
        <dbReference type="ARBA" id="ARBA00004974"/>
    </source>
</evidence>
<comment type="pathway">
    <text evidence="2 11">Amino-acid biosynthesis; L-valine biosynthesis; L-valine from pyruvate: step 1/4.</text>
</comment>
<feature type="domain" description="Thiamine pyrophosphate enzyme TPP-binding" evidence="14">
    <location>
        <begin position="425"/>
        <end position="572"/>
    </location>
</feature>